<dbReference type="EMBL" id="OD005088">
    <property type="protein sequence ID" value="CAD7410982.1"/>
    <property type="molecule type" value="Genomic_DNA"/>
</dbReference>
<name>A0A7R9H6G9_TIMPO</name>
<dbReference type="Gene3D" id="3.90.226.10">
    <property type="entry name" value="2-enoyl-CoA Hydratase, Chain A, domain 1"/>
    <property type="match status" value="1"/>
</dbReference>
<dbReference type="AlphaFoldDB" id="A0A7R9H6G9"/>
<sequence length="138" mass="15283">MRESDECLSSEKGWSKEREVKSRLLDLLRYARVFNVCKETTLSAILGSPVGGAISRVMLVLCLAPPQSDAPGSHQVCPALRPPLNGSDQLSYIIYTPLFRLWDDGVIDPVDSRKVLGLSLSATLNAPIQEYKFGIFRM</sequence>
<organism evidence="1">
    <name type="scientific">Timema poppense</name>
    <name type="common">Walking stick</name>
    <dbReference type="NCBI Taxonomy" id="170557"/>
    <lineage>
        <taxon>Eukaryota</taxon>
        <taxon>Metazoa</taxon>
        <taxon>Ecdysozoa</taxon>
        <taxon>Arthropoda</taxon>
        <taxon>Hexapoda</taxon>
        <taxon>Insecta</taxon>
        <taxon>Pterygota</taxon>
        <taxon>Neoptera</taxon>
        <taxon>Polyneoptera</taxon>
        <taxon>Phasmatodea</taxon>
        <taxon>Timematodea</taxon>
        <taxon>Timematoidea</taxon>
        <taxon>Timematidae</taxon>
        <taxon>Timema</taxon>
    </lineage>
</organism>
<protein>
    <submittedName>
        <fullName evidence="1">Uncharacterized protein</fullName>
    </submittedName>
</protein>
<evidence type="ECO:0000313" key="1">
    <source>
        <dbReference type="EMBL" id="CAD7410982.1"/>
    </source>
</evidence>
<dbReference type="SUPFAM" id="SSF52096">
    <property type="entry name" value="ClpP/crotonase"/>
    <property type="match status" value="1"/>
</dbReference>
<reference evidence="1" key="1">
    <citation type="submission" date="2020-11" db="EMBL/GenBank/DDBJ databases">
        <authorList>
            <person name="Tran Van P."/>
        </authorList>
    </citation>
    <scope>NUCLEOTIDE SEQUENCE</scope>
</reference>
<accession>A0A7R9H6G9</accession>
<gene>
    <name evidence="1" type="ORF">TPSB3V08_LOCUS7638</name>
</gene>
<dbReference type="InterPro" id="IPR029045">
    <property type="entry name" value="ClpP/crotonase-like_dom_sf"/>
</dbReference>
<proteinExistence type="predicted"/>